<name>A0A975T140_9ACTN</name>
<dbReference type="PANTHER" id="PTHR44196">
    <property type="entry name" value="DEHYDROGENASE/REDUCTASE SDR FAMILY MEMBER 7B"/>
    <property type="match status" value="1"/>
</dbReference>
<dbReference type="InterPro" id="IPR020904">
    <property type="entry name" value="Sc_DH/Rdtase_CS"/>
</dbReference>
<dbReference type="GO" id="GO:0016491">
    <property type="term" value="F:oxidoreductase activity"/>
    <property type="evidence" value="ECO:0007669"/>
    <property type="project" value="UniProtKB-KW"/>
</dbReference>
<keyword evidence="2" id="KW-0560">Oxidoreductase</keyword>
<dbReference type="InterPro" id="IPR057326">
    <property type="entry name" value="KR_dom"/>
</dbReference>
<evidence type="ECO:0000313" key="5">
    <source>
        <dbReference type="Proteomes" id="UP000683575"/>
    </source>
</evidence>
<proteinExistence type="inferred from homology"/>
<comment type="similarity">
    <text evidence="1">Belongs to the short-chain dehydrogenases/reductases (SDR) family.</text>
</comment>
<dbReference type="PROSITE" id="PS00061">
    <property type="entry name" value="ADH_SHORT"/>
    <property type="match status" value="1"/>
</dbReference>
<keyword evidence="5" id="KW-1185">Reference proteome</keyword>
<dbReference type="InterPro" id="IPR002347">
    <property type="entry name" value="SDR_fam"/>
</dbReference>
<sequence>MTDGSTVTTVLVVGATSGIGRAVAHQLAARGGRLVLAARSPETLEQTRQECVSRGAGDVLVVPTDVGDRTQVEHLFRAAVERFGRIDGVVHGAAVIAYGRFEDVPPEVFDQVMTTNLSGTANVARAALQLFDAQGGGSLVVIGSVLAKIATPYMATYCTSKWGVQGLVRILQIEARSKPGVQVSLVSPGGVDTPIYDQAGTYTGRHGNPPPPVSAPESVAAKVVAALDKPGRDISAGPVNWVMVAGFRLLPAVYDALVGPLMRRLGQGKPGVAATPGNVFDAVPDKEAVHGRWPRLRG</sequence>
<feature type="domain" description="Ketoreductase" evidence="3">
    <location>
        <begin position="8"/>
        <end position="194"/>
    </location>
</feature>
<dbReference type="PANTHER" id="PTHR44196:SF1">
    <property type="entry name" value="DEHYDROGENASE_REDUCTASE SDR FAMILY MEMBER 7B"/>
    <property type="match status" value="1"/>
</dbReference>
<dbReference type="KEGG" id="nps:KRR39_08170"/>
<evidence type="ECO:0000259" key="3">
    <source>
        <dbReference type="SMART" id="SM00822"/>
    </source>
</evidence>
<accession>A0A975T140</accession>
<evidence type="ECO:0000256" key="2">
    <source>
        <dbReference type="ARBA" id="ARBA00023002"/>
    </source>
</evidence>
<dbReference type="Pfam" id="PF00106">
    <property type="entry name" value="adh_short"/>
    <property type="match status" value="1"/>
</dbReference>
<dbReference type="Proteomes" id="UP000683575">
    <property type="component" value="Chromosome"/>
</dbReference>
<dbReference type="AlphaFoldDB" id="A0A975T140"/>
<dbReference type="SMART" id="SM00822">
    <property type="entry name" value="PKS_KR"/>
    <property type="match status" value="1"/>
</dbReference>
<evidence type="ECO:0000256" key="1">
    <source>
        <dbReference type="ARBA" id="ARBA00006484"/>
    </source>
</evidence>
<protein>
    <submittedName>
        <fullName evidence="4">SDR family NAD(P)-dependent oxidoreductase</fullName>
    </submittedName>
</protein>
<dbReference type="GO" id="GO:0016020">
    <property type="term" value="C:membrane"/>
    <property type="evidence" value="ECO:0007669"/>
    <property type="project" value="TreeGrafter"/>
</dbReference>
<reference evidence="4" key="1">
    <citation type="submission" date="2021-06" db="EMBL/GenBank/DDBJ databases">
        <title>Complete genome sequence of Nocardioides sp. G188.</title>
        <authorList>
            <person name="Im W.-T."/>
        </authorList>
    </citation>
    <scope>NUCLEOTIDE SEQUENCE</scope>
    <source>
        <strain evidence="4">G188</strain>
    </source>
</reference>
<evidence type="ECO:0000313" key="4">
    <source>
        <dbReference type="EMBL" id="QWZ09703.1"/>
    </source>
</evidence>
<gene>
    <name evidence="4" type="ORF">KRR39_08170</name>
</gene>
<dbReference type="EMBL" id="CP077062">
    <property type="protein sequence ID" value="QWZ09703.1"/>
    <property type="molecule type" value="Genomic_DNA"/>
</dbReference>
<organism evidence="4 5">
    <name type="scientific">Nocardioides panacis</name>
    <dbReference type="NCBI Taxonomy" id="2849501"/>
    <lineage>
        <taxon>Bacteria</taxon>
        <taxon>Bacillati</taxon>
        <taxon>Actinomycetota</taxon>
        <taxon>Actinomycetes</taxon>
        <taxon>Propionibacteriales</taxon>
        <taxon>Nocardioidaceae</taxon>
        <taxon>Nocardioides</taxon>
    </lineage>
</organism>